<feature type="compositionally biased region" description="Low complexity" evidence="1">
    <location>
        <begin position="176"/>
        <end position="187"/>
    </location>
</feature>
<organism evidence="2 3">
    <name type="scientific">Prorocentrum cordatum</name>
    <dbReference type="NCBI Taxonomy" id="2364126"/>
    <lineage>
        <taxon>Eukaryota</taxon>
        <taxon>Sar</taxon>
        <taxon>Alveolata</taxon>
        <taxon>Dinophyceae</taxon>
        <taxon>Prorocentrales</taxon>
        <taxon>Prorocentraceae</taxon>
        <taxon>Prorocentrum</taxon>
    </lineage>
</organism>
<feature type="compositionally biased region" description="Basic and acidic residues" evidence="1">
    <location>
        <begin position="91"/>
        <end position="106"/>
    </location>
</feature>
<dbReference type="InterPro" id="IPR010736">
    <property type="entry name" value="SHIPPO-rpt"/>
</dbReference>
<feature type="region of interest" description="Disordered" evidence="1">
    <location>
        <begin position="1"/>
        <end position="129"/>
    </location>
</feature>
<accession>A0ABN9WU34</accession>
<comment type="caution">
    <text evidence="2">The sequence shown here is derived from an EMBL/GenBank/DDBJ whole genome shotgun (WGS) entry which is preliminary data.</text>
</comment>
<proteinExistence type="predicted"/>
<evidence type="ECO:0000313" key="3">
    <source>
        <dbReference type="Proteomes" id="UP001189429"/>
    </source>
</evidence>
<dbReference type="EMBL" id="CAUYUJ010019170">
    <property type="protein sequence ID" value="CAK0889077.1"/>
    <property type="molecule type" value="Genomic_DNA"/>
</dbReference>
<reference evidence="2" key="1">
    <citation type="submission" date="2023-10" db="EMBL/GenBank/DDBJ databases">
        <authorList>
            <person name="Chen Y."/>
            <person name="Shah S."/>
            <person name="Dougan E. K."/>
            <person name="Thang M."/>
            <person name="Chan C."/>
        </authorList>
    </citation>
    <scope>NUCLEOTIDE SEQUENCE [LARGE SCALE GENOMIC DNA]</scope>
</reference>
<feature type="non-terminal residue" evidence="2">
    <location>
        <position position="1"/>
    </location>
</feature>
<protein>
    <submittedName>
        <fullName evidence="2">Uncharacterized protein</fullName>
    </submittedName>
</protein>
<evidence type="ECO:0000313" key="2">
    <source>
        <dbReference type="EMBL" id="CAK0889077.1"/>
    </source>
</evidence>
<evidence type="ECO:0000256" key="1">
    <source>
        <dbReference type="SAM" id="MobiDB-lite"/>
    </source>
</evidence>
<keyword evidence="3" id="KW-1185">Reference proteome</keyword>
<feature type="compositionally biased region" description="Polar residues" evidence="1">
    <location>
        <begin position="52"/>
        <end position="69"/>
    </location>
</feature>
<sequence length="280" mass="29798">ASNSRPPMSKLSDFPGLDRSQGPLKPAPKRVVKPGPGAYNPDPGDGSFERCVSSTHQRMTLSKSRTNWQEDVAISRTRGGPLYDPNAAAVQKREPSWGFSKHEAKGAKQTGPGPQLEHGDNLNFGKAPSFGFGSERRVLKIPTAGNPKAETVPGPGHVEPKRNLTEQAQATFSMGSPRRSAPAVPSSARRREMPGPGSYDTVTDFGHESPRMANPGQATPRCRLGTAARSVMDPVKKRMAPAPGGYDIHEKSVGATGSGGPKWSMTGRAEFDLAASTTYV</sequence>
<gene>
    <name evidence="2" type="ORF">PCOR1329_LOCUS69730</name>
</gene>
<name>A0ABN9WU34_9DINO</name>
<dbReference type="Proteomes" id="UP001189429">
    <property type="component" value="Unassembled WGS sequence"/>
</dbReference>
<dbReference type="Pfam" id="PF07004">
    <property type="entry name" value="SHIPPO-rpt"/>
    <property type="match status" value="3"/>
</dbReference>
<feature type="region of interest" description="Disordered" evidence="1">
    <location>
        <begin position="142"/>
        <end position="266"/>
    </location>
</feature>
<feature type="compositionally biased region" description="Polar residues" evidence="1">
    <location>
        <begin position="165"/>
        <end position="174"/>
    </location>
</feature>